<dbReference type="KEGG" id="rlc:K227x_62020"/>
<evidence type="ECO:0000313" key="2">
    <source>
        <dbReference type="Proteomes" id="UP000318538"/>
    </source>
</evidence>
<evidence type="ECO:0000313" key="1">
    <source>
        <dbReference type="EMBL" id="QDT07774.1"/>
    </source>
</evidence>
<name>A0A517NKV9_9BACT</name>
<dbReference type="Proteomes" id="UP000318538">
    <property type="component" value="Chromosome"/>
</dbReference>
<reference evidence="1 2" key="1">
    <citation type="submission" date="2019-02" db="EMBL/GenBank/DDBJ databases">
        <title>Deep-cultivation of Planctomycetes and their phenomic and genomic characterization uncovers novel biology.</title>
        <authorList>
            <person name="Wiegand S."/>
            <person name="Jogler M."/>
            <person name="Boedeker C."/>
            <person name="Pinto D."/>
            <person name="Vollmers J."/>
            <person name="Rivas-Marin E."/>
            <person name="Kohn T."/>
            <person name="Peeters S.H."/>
            <person name="Heuer A."/>
            <person name="Rast P."/>
            <person name="Oberbeckmann S."/>
            <person name="Bunk B."/>
            <person name="Jeske O."/>
            <person name="Meyerdierks A."/>
            <person name="Storesund J.E."/>
            <person name="Kallscheuer N."/>
            <person name="Luecker S."/>
            <person name="Lage O.M."/>
            <person name="Pohl T."/>
            <person name="Merkel B.J."/>
            <person name="Hornburger P."/>
            <person name="Mueller R.-W."/>
            <person name="Bruemmer F."/>
            <person name="Labrenz M."/>
            <person name="Spormann A.M."/>
            <person name="Op den Camp H."/>
            <person name="Overmann J."/>
            <person name="Amann R."/>
            <person name="Jetten M.S.M."/>
            <person name="Mascher T."/>
            <person name="Medema M.H."/>
            <person name="Devos D.P."/>
            <person name="Kaster A.-K."/>
            <person name="Ovreas L."/>
            <person name="Rohde M."/>
            <person name="Galperin M.Y."/>
            <person name="Jogler C."/>
        </authorList>
    </citation>
    <scope>NUCLEOTIDE SEQUENCE [LARGE SCALE GENOMIC DNA]</scope>
    <source>
        <strain evidence="1 2">K22_7</strain>
    </source>
</reference>
<gene>
    <name evidence="1" type="ORF">K227x_62020</name>
</gene>
<organism evidence="1 2">
    <name type="scientific">Rubripirellula lacrimiformis</name>
    <dbReference type="NCBI Taxonomy" id="1930273"/>
    <lineage>
        <taxon>Bacteria</taxon>
        <taxon>Pseudomonadati</taxon>
        <taxon>Planctomycetota</taxon>
        <taxon>Planctomycetia</taxon>
        <taxon>Pirellulales</taxon>
        <taxon>Pirellulaceae</taxon>
        <taxon>Rubripirellula</taxon>
    </lineage>
</organism>
<proteinExistence type="predicted"/>
<keyword evidence="2" id="KW-1185">Reference proteome</keyword>
<dbReference type="RefSeq" id="WP_145176190.1">
    <property type="nucleotide sequence ID" value="NZ_CP036525.1"/>
</dbReference>
<protein>
    <submittedName>
        <fullName evidence="1">Uncharacterized protein</fullName>
    </submittedName>
</protein>
<accession>A0A517NKV9</accession>
<dbReference type="EMBL" id="CP036525">
    <property type="protein sequence ID" value="QDT07774.1"/>
    <property type="molecule type" value="Genomic_DNA"/>
</dbReference>
<sequence>MAPFAAIDELNHEDSLNGSAVVTDDVEIAVRQYMRKKPDEFYNNLTPQESKKHDSCSPLGRATAMRIVHVGFDVGSESLHGAMELPTGEPQCELPQCRIRFGERLGRMNQRSENEEKKIN</sequence>
<dbReference type="OrthoDB" id="9974552at2"/>
<dbReference type="AlphaFoldDB" id="A0A517NKV9"/>